<protein>
    <submittedName>
        <fullName evidence="2">Uncharacterized protein</fullName>
    </submittedName>
</protein>
<dbReference type="Proteomes" id="UP001172673">
    <property type="component" value="Unassembled WGS sequence"/>
</dbReference>
<name>A0AA38WZM8_9EURO</name>
<dbReference type="AlphaFoldDB" id="A0AA38WZM8"/>
<reference evidence="2" key="1">
    <citation type="submission" date="2022-10" db="EMBL/GenBank/DDBJ databases">
        <title>Culturing micro-colonial fungi from biological soil crusts in the Mojave desert and describing Neophaeococcomyces mojavensis, and introducing the new genera and species Taxawa tesnikishii.</title>
        <authorList>
            <person name="Kurbessoian T."/>
            <person name="Stajich J.E."/>
        </authorList>
    </citation>
    <scope>NUCLEOTIDE SEQUENCE</scope>
    <source>
        <strain evidence="2">TK_41</strain>
    </source>
</reference>
<dbReference type="EMBL" id="JAPDRK010000020">
    <property type="protein sequence ID" value="KAJ9604037.1"/>
    <property type="molecule type" value="Genomic_DNA"/>
</dbReference>
<evidence type="ECO:0000313" key="3">
    <source>
        <dbReference type="Proteomes" id="UP001172673"/>
    </source>
</evidence>
<evidence type="ECO:0000313" key="2">
    <source>
        <dbReference type="EMBL" id="KAJ9604037.1"/>
    </source>
</evidence>
<comment type="caution">
    <text evidence="2">The sequence shown here is derived from an EMBL/GenBank/DDBJ whole genome shotgun (WGS) entry which is preliminary data.</text>
</comment>
<proteinExistence type="predicted"/>
<organism evidence="2 3">
    <name type="scientific">Cladophialophora chaetospira</name>
    <dbReference type="NCBI Taxonomy" id="386627"/>
    <lineage>
        <taxon>Eukaryota</taxon>
        <taxon>Fungi</taxon>
        <taxon>Dikarya</taxon>
        <taxon>Ascomycota</taxon>
        <taxon>Pezizomycotina</taxon>
        <taxon>Eurotiomycetes</taxon>
        <taxon>Chaetothyriomycetidae</taxon>
        <taxon>Chaetothyriales</taxon>
        <taxon>Herpotrichiellaceae</taxon>
        <taxon>Cladophialophora</taxon>
    </lineage>
</organism>
<feature type="region of interest" description="Disordered" evidence="1">
    <location>
        <begin position="220"/>
        <end position="240"/>
    </location>
</feature>
<feature type="compositionally biased region" description="Basic and acidic residues" evidence="1">
    <location>
        <begin position="220"/>
        <end position="234"/>
    </location>
</feature>
<accession>A0AA38WZM8</accession>
<gene>
    <name evidence="2" type="ORF">H2200_011560</name>
</gene>
<keyword evidence="3" id="KW-1185">Reference proteome</keyword>
<evidence type="ECO:0000256" key="1">
    <source>
        <dbReference type="SAM" id="MobiDB-lite"/>
    </source>
</evidence>
<sequence length="282" mass="32232">MSLHPRTNPEGKIGKVLSDSDKNDFIIRVNHNGSPTRSKLRSGPTAIAAHFTDFAPRTYRSEDLERTATGTMCSRPVGQLKITLGANMNYCTSQKVPPSQHESQMIFASDDKFLGYGMFSDPSAQPQWRHRRPDDAIGNHNLPPDPFYGPWKAEDDRFLHWSNDTVSYKLSSPPPRPTRYDLEMMRRGLGRRRRSSRHIMRPINNEFAPTINRNEILRRHQRPEEKPQLKRSEFAENSAQESAPAPHLGFWILKSMLLPLQPVQLLWDTLSSLPNACLHGTE</sequence>